<evidence type="ECO:0000256" key="11">
    <source>
        <dbReference type="HAMAP-Rule" id="MF_00276"/>
    </source>
</evidence>
<dbReference type="NCBIfam" id="NF001454">
    <property type="entry name" value="PRK00315.1"/>
    <property type="match status" value="1"/>
</dbReference>
<evidence type="ECO:0000256" key="8">
    <source>
        <dbReference type="ARBA" id="ARBA00022989"/>
    </source>
</evidence>
<evidence type="ECO:0000256" key="2">
    <source>
        <dbReference type="ARBA" id="ARBA00022475"/>
    </source>
</evidence>
<dbReference type="NCBIfam" id="TIGR00681">
    <property type="entry name" value="kdpC"/>
    <property type="match status" value="1"/>
</dbReference>
<dbReference type="NCBIfam" id="NF010603">
    <property type="entry name" value="PRK13999.1"/>
    <property type="match status" value="1"/>
</dbReference>
<evidence type="ECO:0000256" key="4">
    <source>
        <dbReference type="ARBA" id="ARBA00022692"/>
    </source>
</evidence>
<dbReference type="Proteomes" id="UP000199468">
    <property type="component" value="Unassembled WGS sequence"/>
</dbReference>
<reference evidence="12 13" key="1">
    <citation type="submission" date="2016-10" db="EMBL/GenBank/DDBJ databases">
        <authorList>
            <person name="Varghese N."/>
            <person name="Submissions S."/>
        </authorList>
    </citation>
    <scope>NUCLEOTIDE SEQUENCE [LARGE SCALE GENOMIC DNA]</scope>
    <source>
        <strain evidence="12 13">DSM 26672</strain>
    </source>
</reference>
<comment type="subunit">
    <text evidence="11">The system is composed of three essential subunits: KdpA, KdpB and KdpC.</text>
</comment>
<comment type="function">
    <text evidence="11">Part of the high-affinity ATP-driven potassium transport (or Kdp) system, which catalyzes the hydrolysis of ATP coupled with the electrogenic transport of potassium into the cytoplasm. This subunit acts as a catalytic chaperone that increases the ATP-binding affinity of the ATP-hydrolyzing subunit KdpB by the formation of a transient KdpB/KdpC/ATP ternary complex.</text>
</comment>
<evidence type="ECO:0000256" key="9">
    <source>
        <dbReference type="ARBA" id="ARBA00023065"/>
    </source>
</evidence>
<keyword evidence="13" id="KW-1185">Reference proteome</keyword>
<keyword evidence="2 11" id="KW-1003">Cell membrane</keyword>
<dbReference type="PIRSF" id="PIRSF001296">
    <property type="entry name" value="K_ATPase_KdpC"/>
    <property type="match status" value="1"/>
</dbReference>
<evidence type="ECO:0000256" key="10">
    <source>
        <dbReference type="ARBA" id="ARBA00023136"/>
    </source>
</evidence>
<keyword evidence="1 11" id="KW-0813">Transport</keyword>
<name>A0ABY0NVW0_9HYPH</name>
<keyword evidence="7 11" id="KW-0630">Potassium</keyword>
<keyword evidence="6 11" id="KW-0067">ATP-binding</keyword>
<evidence type="ECO:0000313" key="13">
    <source>
        <dbReference type="Proteomes" id="UP000199468"/>
    </source>
</evidence>
<accession>A0ABY0NVW0</accession>
<dbReference type="EMBL" id="FNBZ01000003">
    <property type="protein sequence ID" value="SDG21558.1"/>
    <property type="molecule type" value="Genomic_DNA"/>
</dbReference>
<gene>
    <name evidence="11" type="primary">kdpC</name>
    <name evidence="12" type="ORF">SAMN05421844_103225</name>
</gene>
<proteinExistence type="inferred from homology"/>
<keyword evidence="4 11" id="KW-0812">Transmembrane</keyword>
<evidence type="ECO:0000256" key="3">
    <source>
        <dbReference type="ARBA" id="ARBA00022538"/>
    </source>
</evidence>
<protein>
    <recommendedName>
        <fullName evidence="11">Potassium-transporting ATPase KdpC subunit</fullName>
    </recommendedName>
    <alternativeName>
        <fullName evidence="11">ATP phosphohydrolase [potassium-transporting] C chain</fullName>
    </alternativeName>
    <alternativeName>
        <fullName evidence="11">Potassium-binding and translocating subunit C</fullName>
    </alternativeName>
    <alternativeName>
        <fullName evidence="11">Potassium-translocating ATPase C chain</fullName>
    </alternativeName>
</protein>
<comment type="similarity">
    <text evidence="11">Belongs to the KdpC family.</text>
</comment>
<dbReference type="HAMAP" id="MF_00276">
    <property type="entry name" value="KdpC"/>
    <property type="match status" value="1"/>
</dbReference>
<keyword evidence="8 11" id="KW-1133">Transmembrane helix</keyword>
<dbReference type="PANTHER" id="PTHR30042">
    <property type="entry name" value="POTASSIUM-TRANSPORTING ATPASE C CHAIN"/>
    <property type="match status" value="1"/>
</dbReference>
<evidence type="ECO:0000256" key="7">
    <source>
        <dbReference type="ARBA" id="ARBA00022958"/>
    </source>
</evidence>
<comment type="subcellular location">
    <subcellularLocation>
        <location evidence="11">Cell membrane</location>
        <topology evidence="11">Single-pass membrane protein</topology>
    </subcellularLocation>
</comment>
<evidence type="ECO:0000256" key="1">
    <source>
        <dbReference type="ARBA" id="ARBA00022448"/>
    </source>
</evidence>
<dbReference type="InterPro" id="IPR003820">
    <property type="entry name" value="KdpC"/>
</dbReference>
<dbReference type="PANTHER" id="PTHR30042:SF2">
    <property type="entry name" value="POTASSIUM-TRANSPORTING ATPASE KDPC SUBUNIT"/>
    <property type="match status" value="1"/>
</dbReference>
<keyword evidence="5 11" id="KW-0547">Nucleotide-binding</keyword>
<evidence type="ECO:0000256" key="5">
    <source>
        <dbReference type="ARBA" id="ARBA00022741"/>
    </source>
</evidence>
<keyword evidence="9 11" id="KW-0406">Ion transport</keyword>
<comment type="caution">
    <text evidence="12">The sequence shown here is derived from an EMBL/GenBank/DDBJ whole genome shotgun (WGS) entry which is preliminary data.</text>
</comment>
<evidence type="ECO:0000256" key="6">
    <source>
        <dbReference type="ARBA" id="ARBA00022840"/>
    </source>
</evidence>
<dbReference type="RefSeq" id="WP_091856846.1">
    <property type="nucleotide sequence ID" value="NZ_FNBZ01000003.1"/>
</dbReference>
<keyword evidence="3 11" id="KW-0633">Potassium transport</keyword>
<sequence length="201" mass="21282">MLKQIRPALVMIVALTVITGLAYPLAMTGIAQAVFPRQANGSLIEKDGKIIGSSLIGQNFTSERYFHGRPSATVGTDPNDSTKTVDAPYNAANSGGSNLGPTNQKLVDRIKAETEKLKAENPDAPVPMELVTTSGSGLDPHISPEAAYFQIARVAKARNADPATLKALVDTHIERRKLGFIGEPVVNVLALNLALDGAAQR</sequence>
<dbReference type="Pfam" id="PF02669">
    <property type="entry name" value="KdpC"/>
    <property type="match status" value="1"/>
</dbReference>
<keyword evidence="10 11" id="KW-0472">Membrane</keyword>
<organism evidence="12 13">
    <name type="scientific">Bosea robiniae</name>
    <dbReference type="NCBI Taxonomy" id="1036780"/>
    <lineage>
        <taxon>Bacteria</taxon>
        <taxon>Pseudomonadati</taxon>
        <taxon>Pseudomonadota</taxon>
        <taxon>Alphaproteobacteria</taxon>
        <taxon>Hyphomicrobiales</taxon>
        <taxon>Boseaceae</taxon>
        <taxon>Bosea</taxon>
    </lineage>
</organism>
<evidence type="ECO:0000313" key="12">
    <source>
        <dbReference type="EMBL" id="SDG21558.1"/>
    </source>
</evidence>